<evidence type="ECO:0000313" key="2">
    <source>
        <dbReference type="Proteomes" id="UP000004088"/>
    </source>
</evidence>
<dbReference type="STRING" id="888741.HMPREF9098_2138"/>
<keyword evidence="2" id="KW-1185">Reference proteome</keyword>
<accession>F0F203</accession>
<sequence length="176" mass="19960">MIQSIHISNIGETMMKKTLYLFSLLCLTGAPLAHGEIVIFSGITNSDFCKRAEDEAPIDRFTEQAAQFLLQQQQAGTLPAPSSPLNINRFFSHWLDARKGFCSNSLSQHNGKIQQPPAADFDTVGYYAYVLTQLYRTEARQRQMWGILENTLADAPDLLQRIRDNWQQLNSPQQPK</sequence>
<dbReference type="EMBL" id="AEWV01000041">
    <property type="protein sequence ID" value="EGC16544.1"/>
    <property type="molecule type" value="Genomic_DNA"/>
</dbReference>
<name>F0F203_9NEIS</name>
<dbReference type="HOGENOM" id="CLU_1584294_0_0_4"/>
<comment type="caution">
    <text evidence="1">The sequence shown here is derived from an EMBL/GenBank/DDBJ whole genome shotgun (WGS) entry which is preliminary data.</text>
</comment>
<proteinExistence type="predicted"/>
<evidence type="ECO:0000313" key="1">
    <source>
        <dbReference type="EMBL" id="EGC16544.1"/>
    </source>
</evidence>
<gene>
    <name evidence="1" type="ORF">HMPREF9098_2138</name>
</gene>
<dbReference type="AlphaFoldDB" id="F0F203"/>
<reference evidence="1 2" key="1">
    <citation type="submission" date="2011-01" db="EMBL/GenBank/DDBJ databases">
        <authorList>
            <person name="Muzny D."/>
            <person name="Qin X."/>
            <person name="Deng J."/>
            <person name="Jiang H."/>
            <person name="Liu Y."/>
            <person name="Qu J."/>
            <person name="Song X.-Z."/>
            <person name="Zhang L."/>
            <person name="Thornton R."/>
            <person name="Coyle M."/>
            <person name="Francisco L."/>
            <person name="Jackson L."/>
            <person name="Javaid M."/>
            <person name="Korchina V."/>
            <person name="Kovar C."/>
            <person name="Mata R."/>
            <person name="Mathew T."/>
            <person name="Ngo R."/>
            <person name="Nguyen L."/>
            <person name="Nguyen N."/>
            <person name="Okwuonu G."/>
            <person name="Ongeri F."/>
            <person name="Pham C."/>
            <person name="Simmons D."/>
            <person name="Wilczek-Boney K."/>
            <person name="Hale W."/>
            <person name="Jakkamsetti A."/>
            <person name="Pham P."/>
            <person name="Ruth R."/>
            <person name="San Lucas F."/>
            <person name="Warren J."/>
            <person name="Zhang J."/>
            <person name="Zhao Z."/>
            <person name="Zhou C."/>
            <person name="Zhu D."/>
            <person name="Lee S."/>
            <person name="Bess C."/>
            <person name="Blankenburg K."/>
            <person name="Forbes L."/>
            <person name="Fu Q."/>
            <person name="Gubbala S."/>
            <person name="Hirani K."/>
            <person name="Jayaseelan J.C."/>
            <person name="Lara F."/>
            <person name="Munidasa M."/>
            <person name="Palculict T."/>
            <person name="Patil S."/>
            <person name="Pu L.-L."/>
            <person name="Saada N."/>
            <person name="Tang L."/>
            <person name="Weissenberger G."/>
            <person name="Zhu Y."/>
            <person name="Hemphill L."/>
            <person name="Shang Y."/>
            <person name="Youmans B."/>
            <person name="Ayvaz T."/>
            <person name="Ross M."/>
            <person name="Santibanez J."/>
            <person name="Aqrawi P."/>
            <person name="Gross S."/>
            <person name="Joshi V."/>
            <person name="Fowler G."/>
            <person name="Nazareth L."/>
            <person name="Reid J."/>
            <person name="Worley K."/>
            <person name="Petrosino J."/>
            <person name="Highlander S."/>
            <person name="Gibbs R."/>
        </authorList>
    </citation>
    <scope>NUCLEOTIDE SEQUENCE [LARGE SCALE GENOMIC DNA]</scope>
    <source>
        <strain evidence="1 2">ATCC 33394</strain>
    </source>
</reference>
<organism evidence="1 2">
    <name type="scientific">Kingella denitrificans ATCC 33394</name>
    <dbReference type="NCBI Taxonomy" id="888741"/>
    <lineage>
        <taxon>Bacteria</taxon>
        <taxon>Pseudomonadati</taxon>
        <taxon>Pseudomonadota</taxon>
        <taxon>Betaproteobacteria</taxon>
        <taxon>Neisseriales</taxon>
        <taxon>Neisseriaceae</taxon>
        <taxon>Kingella</taxon>
    </lineage>
</organism>
<dbReference type="Proteomes" id="UP000004088">
    <property type="component" value="Unassembled WGS sequence"/>
</dbReference>
<protein>
    <submittedName>
        <fullName evidence="1">Uncharacterized protein</fullName>
    </submittedName>
</protein>